<organism evidence="1 2">
    <name type="scientific">Sinimarinibacterium flocculans</name>
    <dbReference type="NCBI Taxonomy" id="985250"/>
    <lineage>
        <taxon>Bacteria</taxon>
        <taxon>Pseudomonadati</taxon>
        <taxon>Pseudomonadota</taxon>
        <taxon>Gammaproteobacteria</taxon>
        <taxon>Nevskiales</taxon>
        <taxon>Nevskiaceae</taxon>
        <taxon>Sinimarinibacterium</taxon>
    </lineage>
</organism>
<evidence type="ECO:0000313" key="2">
    <source>
        <dbReference type="Proteomes" id="UP000248330"/>
    </source>
</evidence>
<dbReference type="PROSITE" id="PS51257">
    <property type="entry name" value="PROKAR_LIPOPROTEIN"/>
    <property type="match status" value="1"/>
</dbReference>
<evidence type="ECO:0008006" key="3">
    <source>
        <dbReference type="Google" id="ProtNLM"/>
    </source>
</evidence>
<dbReference type="RefSeq" id="WP_110265741.1">
    <property type="nucleotide sequence ID" value="NZ_CAKZQT010000033.1"/>
</dbReference>
<accession>A0A318E5S2</accession>
<proteinExistence type="predicted"/>
<name>A0A318E5S2_9GAMM</name>
<dbReference type="Proteomes" id="UP000248330">
    <property type="component" value="Unassembled WGS sequence"/>
</dbReference>
<dbReference type="AlphaFoldDB" id="A0A318E5S2"/>
<keyword evidence="2" id="KW-1185">Reference proteome</keyword>
<gene>
    <name evidence="1" type="ORF">C8D93_107187</name>
</gene>
<dbReference type="EMBL" id="QICN01000007">
    <property type="protein sequence ID" value="PXV66622.1"/>
    <property type="molecule type" value="Genomic_DNA"/>
</dbReference>
<evidence type="ECO:0000313" key="1">
    <source>
        <dbReference type="EMBL" id="PXV66622.1"/>
    </source>
</evidence>
<dbReference type="OrthoDB" id="9969672at2"/>
<protein>
    <recommendedName>
        <fullName evidence="3">Lipoprotein</fullName>
    </recommendedName>
</protein>
<comment type="caution">
    <text evidence="1">The sequence shown here is derived from an EMBL/GenBank/DDBJ whole genome shotgun (WGS) entry which is preliminary data.</text>
</comment>
<sequence>MRTLGPTGRSAALGIVGLLVAGCGSDGGGSLDPREVAVEELGQLGRILHVGGPLLGHAATAFDPAATPPDACEQGTAIVVNGEGRRQFDYYDIDPVVRFTRYEFDGCRVTADLDGIPAQLEYEGDLVTGATPGDEPSGSTDGDDRYVEFGSNDDALVLKRTIRDLGGVDVIEQATERISGGLEWRVLDEATEYASVLVRVLGRSIPDGYSLVWLQGEAGEPLRVEEVPGSGAFAVDGPYIYNSSRCTGGSRRITTVQNITREDGYPTGGEIEIERGESVLTILFSAEGAAAQLGDGEAVMLSEDEVRAALDEPLC</sequence>
<reference evidence="1 2" key="1">
    <citation type="submission" date="2018-04" db="EMBL/GenBank/DDBJ databases">
        <title>Genomic Encyclopedia of Type Strains, Phase IV (KMG-IV): sequencing the most valuable type-strain genomes for metagenomic binning, comparative biology and taxonomic classification.</title>
        <authorList>
            <person name="Goeker M."/>
        </authorList>
    </citation>
    <scope>NUCLEOTIDE SEQUENCE [LARGE SCALE GENOMIC DNA]</scope>
    <source>
        <strain evidence="1 2">DSM 104150</strain>
    </source>
</reference>